<evidence type="ECO:0000313" key="2">
    <source>
        <dbReference type="Proteomes" id="UP000663903"/>
    </source>
</evidence>
<dbReference type="Proteomes" id="UP000663903">
    <property type="component" value="Chromosome"/>
</dbReference>
<gene>
    <name evidence="1" type="ORF">J1M35_06655</name>
</gene>
<sequence length="190" mass="20615">MHSRADSQVQGVLHAVGGSGGFDWLRPSVFTGPIPSSGALKLQSRFIWNVPAVISDHAIVAFVQGLNSNWINSQNNDSICKYGVGAFVSDLGLSIEFWFNPNNNHLGSAYVWNSVNICGIGMGPDASPNPQLCLSTPNTAGAYITPRPPNWPIVAGREYWVRVKISADSTPNWYTLEAELVDPSYPGWLV</sequence>
<organism evidence="1 2">
    <name type="scientific">Ottowia testudinis</name>
    <dbReference type="NCBI Taxonomy" id="2816950"/>
    <lineage>
        <taxon>Bacteria</taxon>
        <taxon>Pseudomonadati</taxon>
        <taxon>Pseudomonadota</taxon>
        <taxon>Betaproteobacteria</taxon>
        <taxon>Burkholderiales</taxon>
        <taxon>Comamonadaceae</taxon>
        <taxon>Ottowia</taxon>
    </lineage>
</organism>
<evidence type="ECO:0000313" key="1">
    <source>
        <dbReference type="EMBL" id="QTD46552.1"/>
    </source>
</evidence>
<dbReference type="KEGG" id="otd:J1M35_06655"/>
<protein>
    <submittedName>
        <fullName evidence="1">Uncharacterized protein</fullName>
    </submittedName>
</protein>
<accession>A0A975CKA4</accession>
<dbReference type="EMBL" id="CP071796">
    <property type="protein sequence ID" value="QTD46552.1"/>
    <property type="molecule type" value="Genomic_DNA"/>
</dbReference>
<keyword evidence="2" id="KW-1185">Reference proteome</keyword>
<name>A0A975CKA4_9BURK</name>
<proteinExistence type="predicted"/>
<reference evidence="1" key="1">
    <citation type="submission" date="2021-03" db="EMBL/GenBank/DDBJ databases">
        <title>Ottowia sp. 27C isolated from the cloaca of a Giant Asian pond turtle (Heosemys grandis).</title>
        <authorList>
            <person name="Spergser J."/>
            <person name="Busse H.-J."/>
        </authorList>
    </citation>
    <scope>NUCLEOTIDE SEQUENCE</scope>
    <source>
        <strain evidence="1">27C</strain>
    </source>
</reference>
<dbReference type="AlphaFoldDB" id="A0A975CKA4"/>
<dbReference type="RefSeq" id="WP_208010451.1">
    <property type="nucleotide sequence ID" value="NZ_CP071796.1"/>
</dbReference>